<dbReference type="STRING" id="97972.A0A2V1DV80"/>
<dbReference type="Pfam" id="PF00172">
    <property type="entry name" value="Zn_clus"/>
    <property type="match status" value="1"/>
</dbReference>
<organism evidence="4 5">
    <name type="scientific">Periconia macrospinosa</name>
    <dbReference type="NCBI Taxonomy" id="97972"/>
    <lineage>
        <taxon>Eukaryota</taxon>
        <taxon>Fungi</taxon>
        <taxon>Dikarya</taxon>
        <taxon>Ascomycota</taxon>
        <taxon>Pezizomycotina</taxon>
        <taxon>Dothideomycetes</taxon>
        <taxon>Pleosporomycetidae</taxon>
        <taxon>Pleosporales</taxon>
        <taxon>Massarineae</taxon>
        <taxon>Periconiaceae</taxon>
        <taxon>Periconia</taxon>
    </lineage>
</organism>
<evidence type="ECO:0000313" key="4">
    <source>
        <dbReference type="EMBL" id="PVI01852.1"/>
    </source>
</evidence>
<dbReference type="SUPFAM" id="SSF57701">
    <property type="entry name" value="Zn2/Cys6 DNA-binding domain"/>
    <property type="match status" value="1"/>
</dbReference>
<dbReference type="InterPro" id="IPR036864">
    <property type="entry name" value="Zn2-C6_fun-type_DNA-bd_sf"/>
</dbReference>
<dbReference type="PANTHER" id="PTHR38111:SF11">
    <property type="entry name" value="TRANSCRIPTION FACTOR DOMAIN-CONTAINING PROTEIN-RELATED"/>
    <property type="match status" value="1"/>
</dbReference>
<proteinExistence type="predicted"/>
<sequence length="511" mass="56813">MSERKDSCKPCRESNAKCDKKRPRCGECLSKGKQCGGYDMGRIFINVNSSSPPPIWSRSQNAQKYLVLDLKSQSHDPENLGASLSRPSSGLSFHSTSAFSMATLEPALPDVPPSKRDPTNIPGIVDTFLDLYYRRFNREEAPAEILTSGQETGGWRILLPYWIGRSPTLDMAIGALAASFIGAQCQDPGLVDQGRNMYLQALQMVQQALSQPESATRKDLLVTTLAMSSIELFLSNGASSSQAAHIDGATRLLDNTIQSEDVDEIHLYVLNQGLFQAISMRQRYPFSDPAYRHLVHRLHCIPRTSQNGLFFQWCEIVLPLPNILHTVDSILSSTGSSQAPKTAVLAILEDIKALEHAMIPWYEQLKANNPGAWTFPTAQTGAASVPFPLQFVSIETCTLYCLHWSSQLLILEARQMLNPHLPPSELPNQPTSSALVPQIAEYASLICRSFQYCTENKSFAATENMFFPLYTVANFYRRQSDGKRMKWCAAAFNRIAAEQRIGYASGQFNLE</sequence>
<reference evidence="4 5" key="1">
    <citation type="journal article" date="2018" name="Sci. Rep.">
        <title>Comparative genomics provides insights into the lifestyle and reveals functional heterogeneity of dark septate endophytic fungi.</title>
        <authorList>
            <person name="Knapp D.G."/>
            <person name="Nemeth J.B."/>
            <person name="Barry K."/>
            <person name="Hainaut M."/>
            <person name="Henrissat B."/>
            <person name="Johnson J."/>
            <person name="Kuo A."/>
            <person name="Lim J.H.P."/>
            <person name="Lipzen A."/>
            <person name="Nolan M."/>
            <person name="Ohm R.A."/>
            <person name="Tamas L."/>
            <person name="Grigoriev I.V."/>
            <person name="Spatafora J.W."/>
            <person name="Nagy L.G."/>
            <person name="Kovacs G.M."/>
        </authorList>
    </citation>
    <scope>NUCLEOTIDE SEQUENCE [LARGE SCALE GENOMIC DNA]</scope>
    <source>
        <strain evidence="4 5">DSE2036</strain>
    </source>
</reference>
<dbReference type="InterPro" id="IPR001138">
    <property type="entry name" value="Zn2Cys6_DnaBD"/>
</dbReference>
<dbReference type="InterPro" id="IPR021858">
    <property type="entry name" value="Fun_TF"/>
</dbReference>
<dbReference type="AlphaFoldDB" id="A0A2V1DV80"/>
<dbReference type="PANTHER" id="PTHR38111">
    <property type="entry name" value="ZN(2)-C6 FUNGAL-TYPE DOMAIN-CONTAINING PROTEIN-RELATED"/>
    <property type="match status" value="1"/>
</dbReference>
<dbReference type="GO" id="GO:0008270">
    <property type="term" value="F:zinc ion binding"/>
    <property type="evidence" value="ECO:0007669"/>
    <property type="project" value="InterPro"/>
</dbReference>
<dbReference type="Proteomes" id="UP000244855">
    <property type="component" value="Unassembled WGS sequence"/>
</dbReference>
<gene>
    <name evidence="4" type="ORF">DM02DRAFT_670985</name>
</gene>
<accession>A0A2V1DV80</accession>
<dbReference type="GO" id="GO:0000981">
    <property type="term" value="F:DNA-binding transcription factor activity, RNA polymerase II-specific"/>
    <property type="evidence" value="ECO:0007669"/>
    <property type="project" value="InterPro"/>
</dbReference>
<dbReference type="Gene3D" id="4.10.240.10">
    <property type="entry name" value="Zn(2)-C6 fungal-type DNA-binding domain"/>
    <property type="match status" value="1"/>
</dbReference>
<evidence type="ECO:0000313" key="5">
    <source>
        <dbReference type="Proteomes" id="UP000244855"/>
    </source>
</evidence>
<feature type="compositionally biased region" description="Basic and acidic residues" evidence="2">
    <location>
        <begin position="1"/>
        <end position="18"/>
    </location>
</feature>
<protein>
    <recommendedName>
        <fullName evidence="3">Zn(2)-C6 fungal-type domain-containing protein</fullName>
    </recommendedName>
</protein>
<name>A0A2V1DV80_9PLEO</name>
<evidence type="ECO:0000256" key="2">
    <source>
        <dbReference type="SAM" id="MobiDB-lite"/>
    </source>
</evidence>
<dbReference type="CDD" id="cd00067">
    <property type="entry name" value="GAL4"/>
    <property type="match status" value="1"/>
</dbReference>
<dbReference type="Pfam" id="PF11951">
    <property type="entry name" value="Fungal_trans_2"/>
    <property type="match status" value="1"/>
</dbReference>
<keyword evidence="1" id="KW-0539">Nucleus</keyword>
<dbReference type="OrthoDB" id="4491390at2759"/>
<dbReference type="EMBL" id="KZ805351">
    <property type="protein sequence ID" value="PVI01852.1"/>
    <property type="molecule type" value="Genomic_DNA"/>
</dbReference>
<dbReference type="SMART" id="SM00066">
    <property type="entry name" value="GAL4"/>
    <property type="match status" value="1"/>
</dbReference>
<feature type="region of interest" description="Disordered" evidence="2">
    <location>
        <begin position="1"/>
        <end position="23"/>
    </location>
</feature>
<dbReference type="PROSITE" id="PS50048">
    <property type="entry name" value="ZN2_CY6_FUNGAL_2"/>
    <property type="match status" value="1"/>
</dbReference>
<dbReference type="InterPro" id="IPR053178">
    <property type="entry name" value="Osmoadaptation_assoc"/>
</dbReference>
<evidence type="ECO:0000256" key="1">
    <source>
        <dbReference type="ARBA" id="ARBA00023242"/>
    </source>
</evidence>
<feature type="domain" description="Zn(2)-C6 fungal-type" evidence="3">
    <location>
        <begin position="7"/>
        <end position="35"/>
    </location>
</feature>
<keyword evidence="5" id="KW-1185">Reference proteome</keyword>
<evidence type="ECO:0000259" key="3">
    <source>
        <dbReference type="PROSITE" id="PS50048"/>
    </source>
</evidence>